<protein>
    <submittedName>
        <fullName evidence="8">Phtf1 protein</fullName>
    </submittedName>
</protein>
<dbReference type="Proteomes" id="UP000762676">
    <property type="component" value="Unassembled WGS sequence"/>
</dbReference>
<dbReference type="InterPro" id="IPR021980">
    <property type="entry name" value="PHTF1/2_N"/>
</dbReference>
<evidence type="ECO:0000256" key="4">
    <source>
        <dbReference type="ARBA" id="ARBA00023136"/>
    </source>
</evidence>
<accession>A0AAV4I0J1</accession>
<evidence type="ECO:0000259" key="7">
    <source>
        <dbReference type="Pfam" id="PF12129"/>
    </source>
</evidence>
<keyword evidence="4" id="KW-0472">Membrane</keyword>
<feature type="region of interest" description="Disordered" evidence="6">
    <location>
        <begin position="258"/>
        <end position="281"/>
    </location>
</feature>
<feature type="compositionally biased region" description="Polar residues" evidence="6">
    <location>
        <begin position="214"/>
        <end position="236"/>
    </location>
</feature>
<gene>
    <name evidence="8" type="ORF">ElyMa_002888600</name>
</gene>
<feature type="region of interest" description="Disordered" evidence="6">
    <location>
        <begin position="514"/>
        <end position="537"/>
    </location>
</feature>
<dbReference type="GO" id="GO:0016020">
    <property type="term" value="C:membrane"/>
    <property type="evidence" value="ECO:0007669"/>
    <property type="project" value="UniProtKB-SubCell"/>
</dbReference>
<comment type="subcellular location">
    <subcellularLocation>
        <location evidence="1">Membrane</location>
        <topology evidence="1">Multi-pass membrane protein</topology>
    </subcellularLocation>
</comment>
<keyword evidence="2" id="KW-0812">Transmembrane</keyword>
<dbReference type="InterPro" id="IPR039775">
    <property type="entry name" value="PHTF1/2"/>
</dbReference>
<feature type="compositionally biased region" description="Polar residues" evidence="6">
    <location>
        <begin position="344"/>
        <end position="358"/>
    </location>
</feature>
<keyword evidence="3" id="KW-1133">Transmembrane helix</keyword>
<sequence length="785" mass="86693">MERVHDAIEWYQKKIGSYDKQLWEQSVEKKLQKQPEFVRQNAPRRKVRPKTEYIDVDLIRGSTFTKTKPQVPWVFVTKKALARVLFFPFYYSWWIHQTSGWGYVCLLCLYVLQVTSICVYVSTDDGLLEDELSFTEVVLPMILMFLLCLIHSQTTKQQDSGYTTVYGAKPSHTSLPCNKELGRQHSGGVSSATELGMRKTVAEEDAVLSRDCHQTQQNGRLTTLTPEFPSTNGVQPSSSLSSFSSTLNASKSQVTCASNGLFRPDNNTEEERLPSNHAALSDSYKRLGTNKDSTCFGKTSNGEVQILINGKQRQISSSKPLEINASSTPSCSDSSLTCTVLGNLPTTESSDRQLSSPDTGLDDSERMETITKNSTLEELQSETTLDHEHLGKFCTSDSNLGSDYVISKNGVDACEKFSPYEHTAEKTNVEMPDKNDDTPKNFASANSYEKSIENNFLPAVGSPSHLKAEISYHNRDVKCNSVVEHITPVVARPSSVDPKLSFQDPKLRHLPHSREAVKESRHVMSSAGSSSPDHSVSHETNAKFLTHSSNAGKVTPQLSASMCDKSSELSSVCTASATAASHSESIHKFSEYLVDKILSKETLRLKNFLSGENVLDSEMHGNPKEIVAHCRRRILNKDEKRYCESSSSLSQSLSSMVASPTKHGNKHSSQSLCDGDADASFDSAISSLPCGTSFNDMPKQVPRRNTSCLRTHSLQYAKDAQDESNASDEDDDQNVAKDLDDDDADDDDDGEDDGGVEGTDSDVEMDKSVRMKQLRFQEGLSDGKG</sequence>
<feature type="region of interest" description="Disordered" evidence="6">
    <location>
        <begin position="209"/>
        <end position="244"/>
    </location>
</feature>
<feature type="compositionally biased region" description="Low complexity" evidence="6">
    <location>
        <begin position="326"/>
        <end position="339"/>
    </location>
</feature>
<dbReference type="Pfam" id="PF12129">
    <property type="entry name" value="PHTF1-2_N"/>
    <property type="match status" value="1"/>
</dbReference>
<reference evidence="8 9" key="1">
    <citation type="journal article" date="2021" name="Elife">
        <title>Chloroplast acquisition without the gene transfer in kleptoplastic sea slugs, Plakobranchus ocellatus.</title>
        <authorList>
            <person name="Maeda T."/>
            <person name="Takahashi S."/>
            <person name="Yoshida T."/>
            <person name="Shimamura S."/>
            <person name="Takaki Y."/>
            <person name="Nagai Y."/>
            <person name="Toyoda A."/>
            <person name="Suzuki Y."/>
            <person name="Arimoto A."/>
            <person name="Ishii H."/>
            <person name="Satoh N."/>
            <person name="Nishiyama T."/>
            <person name="Hasebe M."/>
            <person name="Maruyama T."/>
            <person name="Minagawa J."/>
            <person name="Obokata J."/>
            <person name="Shigenobu S."/>
        </authorList>
    </citation>
    <scope>NUCLEOTIDE SEQUENCE [LARGE SCALE GENOMIC DNA]</scope>
</reference>
<dbReference type="PANTHER" id="PTHR12680:SF6">
    <property type="entry name" value="PROTEIN PHTF"/>
    <property type="match status" value="1"/>
</dbReference>
<keyword evidence="5" id="KW-0325">Glycoprotein</keyword>
<dbReference type="PANTHER" id="PTHR12680">
    <property type="entry name" value="PUTATIVE HOMEODOMAIN TRANSCRIPTION FACTOR PHTF"/>
    <property type="match status" value="1"/>
</dbReference>
<evidence type="ECO:0000256" key="3">
    <source>
        <dbReference type="ARBA" id="ARBA00022989"/>
    </source>
</evidence>
<proteinExistence type="predicted"/>
<keyword evidence="9" id="KW-1185">Reference proteome</keyword>
<dbReference type="GO" id="GO:0005783">
    <property type="term" value="C:endoplasmic reticulum"/>
    <property type="evidence" value="ECO:0007669"/>
    <property type="project" value="InterPro"/>
</dbReference>
<feature type="region of interest" description="Disordered" evidence="6">
    <location>
        <begin position="654"/>
        <end position="673"/>
    </location>
</feature>
<evidence type="ECO:0000256" key="2">
    <source>
        <dbReference type="ARBA" id="ARBA00022692"/>
    </source>
</evidence>
<organism evidence="8 9">
    <name type="scientific">Elysia marginata</name>
    <dbReference type="NCBI Taxonomy" id="1093978"/>
    <lineage>
        <taxon>Eukaryota</taxon>
        <taxon>Metazoa</taxon>
        <taxon>Spiralia</taxon>
        <taxon>Lophotrochozoa</taxon>
        <taxon>Mollusca</taxon>
        <taxon>Gastropoda</taxon>
        <taxon>Heterobranchia</taxon>
        <taxon>Euthyneura</taxon>
        <taxon>Panpulmonata</taxon>
        <taxon>Sacoglossa</taxon>
        <taxon>Placobranchoidea</taxon>
        <taxon>Plakobranchidae</taxon>
        <taxon>Elysia</taxon>
    </lineage>
</organism>
<evidence type="ECO:0000256" key="6">
    <source>
        <dbReference type="SAM" id="MobiDB-lite"/>
    </source>
</evidence>
<feature type="region of interest" description="Disordered" evidence="6">
    <location>
        <begin position="717"/>
        <end position="785"/>
    </location>
</feature>
<dbReference type="AlphaFoldDB" id="A0AAV4I0J1"/>
<evidence type="ECO:0000313" key="9">
    <source>
        <dbReference type="Proteomes" id="UP000762676"/>
    </source>
</evidence>
<comment type="caution">
    <text evidence="8">The sequence shown here is derived from an EMBL/GenBank/DDBJ whole genome shotgun (WGS) entry which is preliminary data.</text>
</comment>
<feature type="domain" description="PHTF1/2 N-terminal" evidence="7">
    <location>
        <begin position="3"/>
        <end position="155"/>
    </location>
</feature>
<feature type="region of interest" description="Disordered" evidence="6">
    <location>
        <begin position="315"/>
        <end position="367"/>
    </location>
</feature>
<name>A0AAV4I0J1_9GAST</name>
<evidence type="ECO:0000256" key="5">
    <source>
        <dbReference type="ARBA" id="ARBA00023180"/>
    </source>
</evidence>
<dbReference type="EMBL" id="BMAT01005985">
    <property type="protein sequence ID" value="GFS03500.1"/>
    <property type="molecule type" value="Genomic_DNA"/>
</dbReference>
<feature type="compositionally biased region" description="Acidic residues" evidence="6">
    <location>
        <begin position="725"/>
        <end position="763"/>
    </location>
</feature>
<evidence type="ECO:0000313" key="8">
    <source>
        <dbReference type="EMBL" id="GFS03500.1"/>
    </source>
</evidence>
<evidence type="ECO:0000256" key="1">
    <source>
        <dbReference type="ARBA" id="ARBA00004141"/>
    </source>
</evidence>